<evidence type="ECO:0000256" key="10">
    <source>
        <dbReference type="SAM" id="Phobius"/>
    </source>
</evidence>
<evidence type="ECO:0000313" key="11">
    <source>
        <dbReference type="EMBL" id="KKQ25299.1"/>
    </source>
</evidence>
<dbReference type="GO" id="GO:0004376">
    <property type="term" value="F:GPI mannosyltransferase activity"/>
    <property type="evidence" value="ECO:0007669"/>
    <property type="project" value="InterPro"/>
</dbReference>
<evidence type="ECO:0000256" key="3">
    <source>
        <dbReference type="ARBA" id="ARBA00022502"/>
    </source>
</evidence>
<evidence type="ECO:0000256" key="7">
    <source>
        <dbReference type="ARBA" id="ARBA00022824"/>
    </source>
</evidence>
<evidence type="ECO:0000256" key="5">
    <source>
        <dbReference type="ARBA" id="ARBA00022679"/>
    </source>
</evidence>
<dbReference type="UniPathway" id="UPA00196"/>
<feature type="transmembrane region" description="Helical" evidence="10">
    <location>
        <begin position="368"/>
        <end position="385"/>
    </location>
</feature>
<dbReference type="EMBL" id="LBSV01000009">
    <property type="protein sequence ID" value="KKQ25299.1"/>
    <property type="molecule type" value="Genomic_DNA"/>
</dbReference>
<keyword evidence="5" id="KW-0808">Transferase</keyword>
<accession>A0A0G0IM60</accession>
<feature type="transmembrane region" description="Helical" evidence="10">
    <location>
        <begin position="296"/>
        <end position="317"/>
    </location>
</feature>
<evidence type="ECO:0000256" key="6">
    <source>
        <dbReference type="ARBA" id="ARBA00022692"/>
    </source>
</evidence>
<dbReference type="AlphaFoldDB" id="A0A0G0IM60"/>
<dbReference type="GO" id="GO:0031501">
    <property type="term" value="C:mannosyltransferase complex"/>
    <property type="evidence" value="ECO:0007669"/>
    <property type="project" value="TreeGrafter"/>
</dbReference>
<keyword evidence="4" id="KW-0328">Glycosyltransferase</keyword>
<evidence type="ECO:0000313" key="12">
    <source>
        <dbReference type="Proteomes" id="UP000034917"/>
    </source>
</evidence>
<gene>
    <name evidence="11" type="ORF">US40_C0009G0005</name>
</gene>
<comment type="pathway">
    <text evidence="2">Glycolipid biosynthesis; glycosylphosphatidylinositol-anchor biosynthesis.</text>
</comment>
<dbReference type="Proteomes" id="UP000034917">
    <property type="component" value="Unassembled WGS sequence"/>
</dbReference>
<feature type="transmembrane region" description="Helical" evidence="10">
    <location>
        <begin position="94"/>
        <end position="116"/>
    </location>
</feature>
<comment type="subcellular location">
    <subcellularLocation>
        <location evidence="1">Endoplasmic reticulum membrane</location>
        <topology evidence="1">Multi-pass membrane protein</topology>
    </subcellularLocation>
</comment>
<dbReference type="PANTHER" id="PTHR12468:SF2">
    <property type="entry name" value="GPI MANNOSYLTRANSFERASE 2"/>
    <property type="match status" value="1"/>
</dbReference>
<dbReference type="GO" id="GO:0000009">
    <property type="term" value="F:alpha-1,6-mannosyltransferase activity"/>
    <property type="evidence" value="ECO:0007669"/>
    <property type="project" value="InterPro"/>
</dbReference>
<proteinExistence type="predicted"/>
<keyword evidence="3" id="KW-0337">GPI-anchor biosynthesis</keyword>
<name>A0A0G0IM60_9BACT</name>
<feature type="transmembrane region" description="Helical" evidence="10">
    <location>
        <begin position="392"/>
        <end position="414"/>
    </location>
</feature>
<keyword evidence="6 10" id="KW-0812">Transmembrane</keyword>
<dbReference type="PANTHER" id="PTHR12468">
    <property type="entry name" value="GPI MANNOSYLTRANSFERASE 2"/>
    <property type="match status" value="1"/>
</dbReference>
<dbReference type="InterPro" id="IPR007315">
    <property type="entry name" value="PIG-V/Gpi18"/>
</dbReference>
<evidence type="ECO:0000256" key="2">
    <source>
        <dbReference type="ARBA" id="ARBA00004687"/>
    </source>
</evidence>
<feature type="transmembrane region" description="Helical" evidence="10">
    <location>
        <begin position="181"/>
        <end position="210"/>
    </location>
</feature>
<keyword evidence="7" id="KW-0256">Endoplasmic reticulum</keyword>
<organism evidence="11 12">
    <name type="scientific">Candidatus Roizmanbacteria bacterium GW2011_GWC2_37_13</name>
    <dbReference type="NCBI Taxonomy" id="1618486"/>
    <lineage>
        <taxon>Bacteria</taxon>
        <taxon>Candidatus Roizmaniibacteriota</taxon>
    </lineage>
</organism>
<sequence>MSFFLILLFFLTWRTVDNWILYIAEKIIPYLGFFPYPRELFDFGLPQVTSALANFDGIHYLKIASRGYAEWEQAFFPLYPLLIRVFNFIFQNELITGLIVSNVSFFIGLFFLYRYFRHSGKAEGRIQNQNNDSGQARMTFKWLILFILVFPTSFFFGAVYTEGLFFLLFVLTLYFLKKENYLLVSLFSILASLTRLIGVFLVIPILFHLIQKSKVLPAGRRGKSQNYNLKLKSLIIITPLLGLGLYCFYLWMTTGDPLFFLTSQPVFGANRSTNIILLPQVIWRYLKIFFTAAHNFQFYVSLFEFLVFILVFIVLIFDLFKHLKFNLPAGRQGENFKLKIENYDRLGLSLFSLANILLPTLTGTFSSVPRYALFSISFFLFLAEIKNKWIKIGIALIFLLLHIAVLGFFGQGYFVS</sequence>
<dbReference type="GO" id="GO:0016020">
    <property type="term" value="C:membrane"/>
    <property type="evidence" value="ECO:0007669"/>
    <property type="project" value="GOC"/>
</dbReference>
<evidence type="ECO:0000256" key="8">
    <source>
        <dbReference type="ARBA" id="ARBA00022989"/>
    </source>
</evidence>
<dbReference type="GO" id="GO:0006506">
    <property type="term" value="P:GPI anchor biosynthetic process"/>
    <property type="evidence" value="ECO:0007669"/>
    <property type="project" value="UniProtKB-UniPathway"/>
</dbReference>
<protein>
    <recommendedName>
        <fullName evidence="13">Glycosyltransferase RgtA/B/C/D-like domain-containing protein</fullName>
    </recommendedName>
</protein>
<evidence type="ECO:0000256" key="4">
    <source>
        <dbReference type="ARBA" id="ARBA00022676"/>
    </source>
</evidence>
<evidence type="ECO:0008006" key="13">
    <source>
        <dbReference type="Google" id="ProtNLM"/>
    </source>
</evidence>
<evidence type="ECO:0000256" key="9">
    <source>
        <dbReference type="ARBA" id="ARBA00023136"/>
    </source>
</evidence>
<reference evidence="11 12" key="1">
    <citation type="journal article" date="2015" name="Nature">
        <title>rRNA introns, odd ribosomes, and small enigmatic genomes across a large radiation of phyla.</title>
        <authorList>
            <person name="Brown C.T."/>
            <person name="Hug L.A."/>
            <person name="Thomas B.C."/>
            <person name="Sharon I."/>
            <person name="Castelle C.J."/>
            <person name="Singh A."/>
            <person name="Wilkins M.J."/>
            <person name="Williams K.H."/>
            <person name="Banfield J.F."/>
        </authorList>
    </citation>
    <scope>NUCLEOTIDE SEQUENCE [LARGE SCALE GENOMIC DNA]</scope>
</reference>
<feature type="transmembrane region" description="Helical" evidence="10">
    <location>
        <begin position="142"/>
        <end position="175"/>
    </location>
</feature>
<feature type="transmembrane region" description="Helical" evidence="10">
    <location>
        <begin position="346"/>
        <end position="362"/>
    </location>
</feature>
<evidence type="ECO:0000256" key="1">
    <source>
        <dbReference type="ARBA" id="ARBA00004477"/>
    </source>
</evidence>
<feature type="transmembrane region" description="Helical" evidence="10">
    <location>
        <begin position="231"/>
        <end position="252"/>
    </location>
</feature>
<keyword evidence="8 10" id="KW-1133">Transmembrane helix</keyword>
<keyword evidence="9 10" id="KW-0472">Membrane</keyword>
<comment type="caution">
    <text evidence="11">The sequence shown here is derived from an EMBL/GenBank/DDBJ whole genome shotgun (WGS) entry which is preliminary data.</text>
</comment>